<dbReference type="PATRIC" id="fig|33050.5.peg.4643"/>
<evidence type="ECO:0000256" key="11">
    <source>
        <dbReference type="ARBA" id="ARBA00022676"/>
    </source>
</evidence>
<evidence type="ECO:0000256" key="2">
    <source>
        <dbReference type="ARBA" id="ARBA00004752"/>
    </source>
</evidence>
<dbReference type="OrthoDB" id="9766909at2"/>
<dbReference type="InterPro" id="IPR023346">
    <property type="entry name" value="Lysozyme-like_dom_sf"/>
</dbReference>
<keyword evidence="7" id="KW-1003">Cell membrane</keyword>
<evidence type="ECO:0000256" key="15">
    <source>
        <dbReference type="ARBA" id="ARBA00022960"/>
    </source>
</evidence>
<dbReference type="GO" id="GO:0009252">
    <property type="term" value="P:peptidoglycan biosynthetic process"/>
    <property type="evidence" value="ECO:0007669"/>
    <property type="project" value="UniProtKB-UniPathway"/>
</dbReference>
<evidence type="ECO:0000256" key="8">
    <source>
        <dbReference type="ARBA" id="ARBA00022519"/>
    </source>
</evidence>
<comment type="subcellular location">
    <subcellularLocation>
        <location evidence="1">Cell inner membrane</location>
        <topology evidence="1">Single-pass type II membrane protein</topology>
    </subcellularLocation>
</comment>
<proteinExistence type="inferred from homology"/>
<comment type="similarity">
    <text evidence="3">In the C-terminal section; belongs to the transpeptidase family.</text>
</comment>
<comment type="pathway">
    <text evidence="26">Glycan biosynthesis.</text>
</comment>
<evidence type="ECO:0000256" key="27">
    <source>
        <dbReference type="SAM" id="MobiDB-lite"/>
    </source>
</evidence>
<keyword evidence="14" id="KW-0378">Hydrolase</keyword>
<dbReference type="GO" id="GO:0005886">
    <property type="term" value="C:plasma membrane"/>
    <property type="evidence" value="ECO:0007669"/>
    <property type="project" value="UniProtKB-SubCell"/>
</dbReference>
<dbReference type="GO" id="GO:0006508">
    <property type="term" value="P:proteolysis"/>
    <property type="evidence" value="ECO:0007669"/>
    <property type="project" value="UniProtKB-KW"/>
</dbReference>
<comment type="similarity">
    <text evidence="4">In the N-terminal section; belongs to the glycosyltransferase 51 family.</text>
</comment>
<dbReference type="GO" id="GO:0008658">
    <property type="term" value="F:penicillin binding"/>
    <property type="evidence" value="ECO:0007669"/>
    <property type="project" value="InterPro"/>
</dbReference>
<feature type="transmembrane region" description="Helical" evidence="28">
    <location>
        <begin position="35"/>
        <end position="54"/>
    </location>
</feature>
<evidence type="ECO:0000256" key="13">
    <source>
        <dbReference type="ARBA" id="ARBA00022692"/>
    </source>
</evidence>
<evidence type="ECO:0000256" key="12">
    <source>
        <dbReference type="ARBA" id="ARBA00022679"/>
    </source>
</evidence>
<dbReference type="GO" id="GO:0008360">
    <property type="term" value="P:regulation of cell shape"/>
    <property type="evidence" value="ECO:0007669"/>
    <property type="project" value="UniProtKB-KW"/>
</dbReference>
<dbReference type="GO" id="GO:0008955">
    <property type="term" value="F:peptidoglycan glycosyltransferase activity"/>
    <property type="evidence" value="ECO:0007669"/>
    <property type="project" value="UniProtKB-EC"/>
</dbReference>
<dbReference type="Pfam" id="PF00905">
    <property type="entry name" value="Transpeptidase"/>
    <property type="match status" value="1"/>
</dbReference>
<dbReference type="SUPFAM" id="SSF53955">
    <property type="entry name" value="Lysozyme-like"/>
    <property type="match status" value="1"/>
</dbReference>
<dbReference type="Pfam" id="PF00912">
    <property type="entry name" value="Transgly"/>
    <property type="match status" value="1"/>
</dbReference>
<keyword evidence="16" id="KW-0735">Signal-anchor</keyword>
<protein>
    <recommendedName>
        <fullName evidence="6">Penicillin-binding protein 1A</fullName>
        <ecNumber evidence="24">2.4.99.28</ecNumber>
        <ecNumber evidence="5">3.4.16.4</ecNumber>
    </recommendedName>
</protein>
<evidence type="ECO:0000256" key="14">
    <source>
        <dbReference type="ARBA" id="ARBA00022801"/>
    </source>
</evidence>
<keyword evidence="10" id="KW-0645">Protease</keyword>
<evidence type="ECO:0000256" key="25">
    <source>
        <dbReference type="ARBA" id="ARBA00049902"/>
    </source>
</evidence>
<evidence type="ECO:0000256" key="20">
    <source>
        <dbReference type="ARBA" id="ARBA00023251"/>
    </source>
</evidence>
<dbReference type="GO" id="GO:0030288">
    <property type="term" value="C:outer membrane-bounded periplasmic space"/>
    <property type="evidence" value="ECO:0007669"/>
    <property type="project" value="TreeGrafter"/>
</dbReference>
<evidence type="ECO:0000256" key="5">
    <source>
        <dbReference type="ARBA" id="ARBA00012448"/>
    </source>
</evidence>
<dbReference type="Gene3D" id="3.40.710.10">
    <property type="entry name" value="DD-peptidase/beta-lactamase superfamily"/>
    <property type="match status" value="2"/>
</dbReference>
<evidence type="ECO:0000256" key="23">
    <source>
        <dbReference type="ARBA" id="ARBA00034000"/>
    </source>
</evidence>
<evidence type="ECO:0000256" key="26">
    <source>
        <dbReference type="ARBA" id="ARBA00060592"/>
    </source>
</evidence>
<keyword evidence="13 28" id="KW-0812">Transmembrane</keyword>
<evidence type="ECO:0000256" key="28">
    <source>
        <dbReference type="SAM" id="Phobius"/>
    </source>
</evidence>
<evidence type="ECO:0000256" key="19">
    <source>
        <dbReference type="ARBA" id="ARBA00023136"/>
    </source>
</evidence>
<comment type="catalytic activity">
    <reaction evidence="23">
        <text>Preferential cleavage: (Ac)2-L-Lys-D-Ala-|-D-Ala. Also transpeptidation of peptidyl-alanyl moieties that are N-acyl substituents of D-alanine.</text>
        <dbReference type="EC" id="3.4.16.4"/>
    </reaction>
</comment>
<evidence type="ECO:0000256" key="10">
    <source>
        <dbReference type="ARBA" id="ARBA00022670"/>
    </source>
</evidence>
<evidence type="ECO:0000313" key="33">
    <source>
        <dbReference type="Proteomes" id="UP000058074"/>
    </source>
</evidence>
<evidence type="ECO:0000259" key="31">
    <source>
        <dbReference type="Pfam" id="PF17092"/>
    </source>
</evidence>
<dbReference type="PANTHER" id="PTHR32282:SF27">
    <property type="entry name" value="PENICILLIN-BINDING PROTEIN 1A"/>
    <property type="match status" value="1"/>
</dbReference>
<evidence type="ECO:0000256" key="21">
    <source>
        <dbReference type="ARBA" id="ARBA00023268"/>
    </source>
</evidence>
<dbReference type="InterPro" id="IPR001264">
    <property type="entry name" value="Glyco_trans_51"/>
</dbReference>
<dbReference type="GO" id="GO:0009002">
    <property type="term" value="F:serine-type D-Ala-D-Ala carboxypeptidase activity"/>
    <property type="evidence" value="ECO:0007669"/>
    <property type="project" value="UniProtKB-EC"/>
</dbReference>
<evidence type="ECO:0000256" key="6">
    <source>
        <dbReference type="ARBA" id="ARBA00018638"/>
    </source>
</evidence>
<keyword evidence="8" id="KW-0997">Cell inner membrane</keyword>
<evidence type="ECO:0000259" key="30">
    <source>
        <dbReference type="Pfam" id="PF00912"/>
    </source>
</evidence>
<dbReference type="UniPathway" id="UPA00219"/>
<dbReference type="GO" id="GO:0071555">
    <property type="term" value="P:cell wall organization"/>
    <property type="evidence" value="ECO:0007669"/>
    <property type="project" value="UniProtKB-KW"/>
</dbReference>
<dbReference type="InterPro" id="IPR012338">
    <property type="entry name" value="Beta-lactam/transpept-like"/>
</dbReference>
<dbReference type="PANTHER" id="PTHR32282">
    <property type="entry name" value="BINDING PROTEIN TRANSPEPTIDASE, PUTATIVE-RELATED"/>
    <property type="match status" value="1"/>
</dbReference>
<evidence type="ECO:0000256" key="16">
    <source>
        <dbReference type="ARBA" id="ARBA00022968"/>
    </source>
</evidence>
<name>A0A0N9USS0_SPHMC</name>
<dbReference type="FunFam" id="1.10.3810.10:FF:000003">
    <property type="entry name" value="Penicillin-binding protein 1a"/>
    <property type="match status" value="1"/>
</dbReference>
<keyword evidence="19 28" id="KW-0472">Membrane</keyword>
<keyword evidence="9" id="KW-0121">Carboxypeptidase</keyword>
<dbReference type="Proteomes" id="UP000058074">
    <property type="component" value="Chromosome"/>
</dbReference>
<evidence type="ECO:0000256" key="9">
    <source>
        <dbReference type="ARBA" id="ARBA00022645"/>
    </source>
</evidence>
<sequence length="838" mass="92277">MVADSPPDFRLRLRRDSNAVIGWFSDMWMRRWFRWLGYLALAGLLGILLIWLIFARNLPSVDQLRDYEPPLPTMVRDAEGKPVHTYARERRVQLEYSEYPQLLVRAYLAAEDRTFFEHGGIDYPGIASAILTNISNDGRPVGASTITQQVAKNLLLTNELSYTRKIRELILARRIEGALSKEQILELYLNEIPLGRRSFGVQAASRAYFDKDVDQLKLHEMAFLAILPKAPETYGRARNADKAIARRNFVLGEMYRNGWITAAQRDAAQAMSLGLTNSGNTAIAQVGGYYMEEVRRQLIAEFGETAADGPHSVYAGGLWVRTAYDGKMQAAAANALRRGLMRYDAGKGWSGPIATIEADDQWQSRLASSFIGIDYDNWRIAAVLSKSGGEAQIGFANGDTGRLPASAATLGYRKTGGSAFSAMRPGDLIAVKATGGGVYALRNIPEVSGGFVAESPHSGRIYAMQGGFDVRLSPFNRATQAERQPGSTIKPFVYATALDNGMTPATMIVDGPFCVYQGASLGNKCFRNFGGGGGSGEHTMRWGLEQSRNLMTVRTASQVGMEPIVDTIKTMGIGTHEPYLSTALGAGSTTVEKMTNAFAMLANHGRELKPRVIDYAQDRRGKVVFPAKWKPCEGCNKRDWDGRPMPRFAKSGKQLMDPMTSYQVVHMLEGVVQRGTAVRLRDLGVPLFGKTGTTSGPKDAWFVGGTPDVVAGVYIGFDQPRNMGGYVQGGSMAAPIFKQFFEESLADRQPVPFTAPKGVRMVRIDRQSGRRVYGSWPGSDPKAAIIWEAFKPESEPRRTIREEEIKPVKTPKRQDVPVQQGNGRRSDSDFLEDRGGII</sequence>
<keyword evidence="17" id="KW-0573">Peptidoglycan synthesis</keyword>
<dbReference type="InterPro" id="IPR031376">
    <property type="entry name" value="PCB_OB"/>
</dbReference>
<keyword evidence="22" id="KW-0961">Cell wall biogenesis/degradation</keyword>
<dbReference type="EC" id="2.4.99.28" evidence="24"/>
<evidence type="ECO:0000256" key="24">
    <source>
        <dbReference type="ARBA" id="ARBA00044770"/>
    </source>
</evidence>
<dbReference type="InterPro" id="IPR050396">
    <property type="entry name" value="Glycosyltr_51/Transpeptidase"/>
</dbReference>
<dbReference type="AlphaFoldDB" id="A0A0N9USS0"/>
<evidence type="ECO:0000256" key="7">
    <source>
        <dbReference type="ARBA" id="ARBA00022475"/>
    </source>
</evidence>
<evidence type="ECO:0000256" key="18">
    <source>
        <dbReference type="ARBA" id="ARBA00022989"/>
    </source>
</evidence>
<keyword evidence="21" id="KW-0511">Multifunctional enzyme</keyword>
<feature type="compositionally biased region" description="Basic and acidic residues" evidence="27">
    <location>
        <begin position="824"/>
        <end position="838"/>
    </location>
</feature>
<accession>A0A0N9USS0</accession>
<keyword evidence="12" id="KW-0808">Transferase</keyword>
<dbReference type="SUPFAM" id="SSF56601">
    <property type="entry name" value="beta-lactamase/transpeptidase-like"/>
    <property type="match status" value="1"/>
</dbReference>
<evidence type="ECO:0000256" key="4">
    <source>
        <dbReference type="ARBA" id="ARBA00007739"/>
    </source>
</evidence>
<comment type="pathway">
    <text evidence="2">Cell wall biogenesis; peptidoglycan biosynthesis.</text>
</comment>
<keyword evidence="15" id="KW-0133">Cell shape</keyword>
<dbReference type="InterPro" id="IPR036950">
    <property type="entry name" value="PBP_transglycosylase"/>
</dbReference>
<evidence type="ECO:0000256" key="17">
    <source>
        <dbReference type="ARBA" id="ARBA00022984"/>
    </source>
</evidence>
<keyword evidence="18 28" id="KW-1133">Transmembrane helix</keyword>
<dbReference type="EC" id="3.4.16.4" evidence="5"/>
<evidence type="ECO:0000256" key="3">
    <source>
        <dbReference type="ARBA" id="ARBA00007090"/>
    </source>
</evidence>
<feature type="domain" description="Penicillin-binding protein OB-like" evidence="31">
    <location>
        <begin position="349"/>
        <end position="447"/>
    </location>
</feature>
<feature type="domain" description="Penicillin-binding protein transpeptidase" evidence="29">
    <location>
        <begin position="449"/>
        <end position="741"/>
    </location>
</feature>
<keyword evidence="11" id="KW-0328">Glycosyltransferase</keyword>
<evidence type="ECO:0000259" key="29">
    <source>
        <dbReference type="Pfam" id="PF00905"/>
    </source>
</evidence>
<feature type="compositionally biased region" description="Basic and acidic residues" evidence="27">
    <location>
        <begin position="794"/>
        <end position="815"/>
    </location>
</feature>
<dbReference type="EMBL" id="CP012700">
    <property type="protein sequence ID" value="ALH83013.1"/>
    <property type="molecule type" value="Genomic_DNA"/>
</dbReference>
<dbReference type="RefSeq" id="WP_054589978.1">
    <property type="nucleotide sequence ID" value="NZ_CP012700.1"/>
</dbReference>
<dbReference type="GO" id="GO:0046677">
    <property type="term" value="P:response to antibiotic"/>
    <property type="evidence" value="ECO:0007669"/>
    <property type="project" value="UniProtKB-KW"/>
</dbReference>
<dbReference type="KEGG" id="smag:AN936_22440"/>
<comment type="catalytic activity">
    <reaction evidence="25">
        <text>[GlcNAc-(1-&gt;4)-Mur2Ac(oyl-L-Ala-gamma-D-Glu-L-Lys-D-Ala-D-Ala)](n)-di-trans,octa-cis-undecaprenyl diphosphate + beta-D-GlcNAc-(1-&gt;4)-Mur2Ac(oyl-L-Ala-gamma-D-Glu-L-Lys-D-Ala-D-Ala)-di-trans,octa-cis-undecaprenyl diphosphate = [GlcNAc-(1-&gt;4)-Mur2Ac(oyl-L-Ala-gamma-D-Glu-L-Lys-D-Ala-D-Ala)](n+1)-di-trans,octa-cis-undecaprenyl diphosphate + di-trans,octa-cis-undecaprenyl diphosphate + H(+)</text>
        <dbReference type="Rhea" id="RHEA:23708"/>
        <dbReference type="Rhea" id="RHEA-COMP:9602"/>
        <dbReference type="Rhea" id="RHEA-COMP:9603"/>
        <dbReference type="ChEBI" id="CHEBI:15378"/>
        <dbReference type="ChEBI" id="CHEBI:58405"/>
        <dbReference type="ChEBI" id="CHEBI:60033"/>
        <dbReference type="ChEBI" id="CHEBI:78435"/>
        <dbReference type="EC" id="2.4.99.28"/>
    </reaction>
</comment>
<keyword evidence="20" id="KW-0046">Antibiotic resistance</keyword>
<feature type="region of interest" description="Disordered" evidence="27">
    <location>
        <begin position="794"/>
        <end position="838"/>
    </location>
</feature>
<gene>
    <name evidence="32" type="ORF">AN936_22440</name>
</gene>
<feature type="domain" description="Glycosyl transferase family 51" evidence="30">
    <location>
        <begin position="80"/>
        <end position="254"/>
    </location>
</feature>
<evidence type="ECO:0000313" key="32">
    <source>
        <dbReference type="EMBL" id="ALH83013.1"/>
    </source>
</evidence>
<dbReference type="InterPro" id="IPR001460">
    <property type="entry name" value="PCN-bd_Tpept"/>
</dbReference>
<dbReference type="Gene3D" id="1.10.3810.10">
    <property type="entry name" value="Biosynthetic peptidoglycan transglycosylase-like"/>
    <property type="match status" value="1"/>
</dbReference>
<reference evidence="32 33" key="1">
    <citation type="journal article" date="2015" name="Genome Announc.">
        <title>Complete Genome Sequence of Polypropylene Glycol- and Polyethylene Glycol-Degrading Sphingopyxis macrogoltabida Strain EY-1.</title>
        <authorList>
            <person name="Ohtsubo Y."/>
            <person name="Nagata Y."/>
            <person name="Numata M."/>
            <person name="Tsuchikane K."/>
            <person name="Hosoyama A."/>
            <person name="Yamazoe A."/>
            <person name="Tsuda M."/>
            <person name="Fujita N."/>
            <person name="Kawai F."/>
        </authorList>
    </citation>
    <scope>NUCLEOTIDE SEQUENCE [LARGE SCALE GENOMIC DNA]</scope>
    <source>
        <strain evidence="32 33">EY-1</strain>
    </source>
</reference>
<dbReference type="Pfam" id="PF17092">
    <property type="entry name" value="PCB_OB"/>
    <property type="match status" value="1"/>
</dbReference>
<organism evidence="32 33">
    <name type="scientific">Sphingopyxis macrogoltabida</name>
    <name type="common">Sphingomonas macrogoltabidus</name>
    <dbReference type="NCBI Taxonomy" id="33050"/>
    <lineage>
        <taxon>Bacteria</taxon>
        <taxon>Pseudomonadati</taxon>
        <taxon>Pseudomonadota</taxon>
        <taxon>Alphaproteobacteria</taxon>
        <taxon>Sphingomonadales</taxon>
        <taxon>Sphingomonadaceae</taxon>
        <taxon>Sphingopyxis</taxon>
    </lineage>
</organism>
<evidence type="ECO:0000256" key="1">
    <source>
        <dbReference type="ARBA" id="ARBA00004249"/>
    </source>
</evidence>
<evidence type="ECO:0000256" key="22">
    <source>
        <dbReference type="ARBA" id="ARBA00023316"/>
    </source>
</evidence>